<organism evidence="1 2">
    <name type="scientific">Phanerochaete sordida</name>
    <dbReference type="NCBI Taxonomy" id="48140"/>
    <lineage>
        <taxon>Eukaryota</taxon>
        <taxon>Fungi</taxon>
        <taxon>Dikarya</taxon>
        <taxon>Basidiomycota</taxon>
        <taxon>Agaricomycotina</taxon>
        <taxon>Agaricomycetes</taxon>
        <taxon>Polyporales</taxon>
        <taxon>Phanerochaetaceae</taxon>
        <taxon>Phanerochaete</taxon>
    </lineage>
</organism>
<evidence type="ECO:0000313" key="2">
    <source>
        <dbReference type="Proteomes" id="UP000703269"/>
    </source>
</evidence>
<dbReference type="AlphaFoldDB" id="A0A9P3LGL4"/>
<reference evidence="1 2" key="1">
    <citation type="submission" date="2021-08" db="EMBL/GenBank/DDBJ databases">
        <title>Draft Genome Sequence of Phanerochaete sordida strain YK-624.</title>
        <authorList>
            <person name="Mori T."/>
            <person name="Dohra H."/>
            <person name="Suzuki T."/>
            <person name="Kawagishi H."/>
            <person name="Hirai H."/>
        </authorList>
    </citation>
    <scope>NUCLEOTIDE SEQUENCE [LARGE SCALE GENOMIC DNA]</scope>
    <source>
        <strain evidence="1 2">YK-624</strain>
    </source>
</reference>
<protein>
    <submittedName>
        <fullName evidence="1">Uncharacterized protein</fullName>
    </submittedName>
</protein>
<name>A0A9P3LGL4_9APHY</name>
<keyword evidence="2" id="KW-1185">Reference proteome</keyword>
<proteinExistence type="predicted"/>
<sequence length="101" mass="11788">MASVMILMLIGLKPQNVRVSDRTRWDRKTRGAQRAFFARKPLPPINERLYRIPTSQLSPRTARGIVLFSYRRTTRPASAFASTNELRIERRFEQGSRNIQL</sequence>
<dbReference type="Proteomes" id="UP000703269">
    <property type="component" value="Unassembled WGS sequence"/>
</dbReference>
<comment type="caution">
    <text evidence="1">The sequence shown here is derived from an EMBL/GenBank/DDBJ whole genome shotgun (WGS) entry which is preliminary data.</text>
</comment>
<evidence type="ECO:0000313" key="1">
    <source>
        <dbReference type="EMBL" id="GJE94676.1"/>
    </source>
</evidence>
<accession>A0A9P3LGL4</accession>
<dbReference type="EMBL" id="BPQB01000042">
    <property type="protein sequence ID" value="GJE94676.1"/>
    <property type="molecule type" value="Genomic_DNA"/>
</dbReference>
<gene>
    <name evidence="1" type="ORF">PsYK624_108470</name>
</gene>